<dbReference type="Pfam" id="PF00155">
    <property type="entry name" value="Aminotran_1_2"/>
    <property type="match status" value="1"/>
</dbReference>
<keyword evidence="4" id="KW-0456">Lyase</keyword>
<accession>F4H5A5</accession>
<keyword evidence="7" id="KW-0032">Aminotransferase</keyword>
<evidence type="ECO:0000256" key="2">
    <source>
        <dbReference type="ARBA" id="ARBA00012224"/>
    </source>
</evidence>
<keyword evidence="8" id="KW-1185">Reference proteome</keyword>
<evidence type="ECO:0000256" key="4">
    <source>
        <dbReference type="ARBA" id="ARBA00023239"/>
    </source>
</evidence>
<dbReference type="KEGG" id="cfi:Celf_3722"/>
<feature type="domain" description="Aminotransferase class I/classII large" evidence="6">
    <location>
        <begin position="102"/>
        <end position="381"/>
    </location>
</feature>
<dbReference type="InterPro" id="IPR015422">
    <property type="entry name" value="PyrdxlP-dep_Trfase_small"/>
</dbReference>
<dbReference type="Gene3D" id="3.40.640.10">
    <property type="entry name" value="Type I PLP-dependent aspartate aminotransferase-like (Major domain)"/>
    <property type="match status" value="1"/>
</dbReference>
<dbReference type="GO" id="GO:0030170">
    <property type="term" value="F:pyridoxal phosphate binding"/>
    <property type="evidence" value="ECO:0007669"/>
    <property type="project" value="InterPro"/>
</dbReference>
<dbReference type="CDD" id="cd00609">
    <property type="entry name" value="AAT_like"/>
    <property type="match status" value="1"/>
</dbReference>
<dbReference type="EC" id="4.4.1.13" evidence="2"/>
<reference evidence="7 8" key="1">
    <citation type="submission" date="2011-04" db="EMBL/GenBank/DDBJ databases">
        <title>Complete sequence of Cellulomonas fimi ATCC 484.</title>
        <authorList>
            <consortium name="US DOE Joint Genome Institute"/>
            <person name="Lucas S."/>
            <person name="Han J."/>
            <person name="Lapidus A."/>
            <person name="Cheng J.-F."/>
            <person name="Goodwin L."/>
            <person name="Pitluck S."/>
            <person name="Peters L."/>
            <person name="Chertkov O."/>
            <person name="Detter J.C."/>
            <person name="Han C."/>
            <person name="Tapia R."/>
            <person name="Land M."/>
            <person name="Hauser L."/>
            <person name="Kyrpides N."/>
            <person name="Ivanova N."/>
            <person name="Ovchinnikova G."/>
            <person name="Pagani I."/>
            <person name="Mead D."/>
            <person name="Brumm P."/>
            <person name="Woyke T."/>
        </authorList>
    </citation>
    <scope>NUCLEOTIDE SEQUENCE [LARGE SCALE GENOMIC DNA]</scope>
    <source>
        <strain evidence="8">ATCC 484 / DSM 20113 / JCM 1341 / NBRC 15513 / NCIMB 8980 / NCTC 7547</strain>
    </source>
</reference>
<dbReference type="GO" id="GO:0008483">
    <property type="term" value="F:transaminase activity"/>
    <property type="evidence" value="ECO:0007669"/>
    <property type="project" value="UniProtKB-KW"/>
</dbReference>
<dbReference type="HOGENOM" id="CLU_017584_15_2_11"/>
<dbReference type="Proteomes" id="UP000008460">
    <property type="component" value="Chromosome"/>
</dbReference>
<name>F4H5A5_CELFA</name>
<dbReference type="InterPro" id="IPR015421">
    <property type="entry name" value="PyrdxlP-dep_Trfase_major"/>
</dbReference>
<organism evidence="7 8">
    <name type="scientific">Cellulomonas fimi (strain ATCC 484 / DSM 20113 / JCM 1341 / CCUG 24087 / LMG 16345 / NBRC 15513 / NCIMB 8980 / NCTC 7547 / NRS-133)</name>
    <dbReference type="NCBI Taxonomy" id="590998"/>
    <lineage>
        <taxon>Bacteria</taxon>
        <taxon>Bacillati</taxon>
        <taxon>Actinomycetota</taxon>
        <taxon>Actinomycetes</taxon>
        <taxon>Micrococcales</taxon>
        <taxon>Cellulomonadaceae</taxon>
        <taxon>Cellulomonas</taxon>
    </lineage>
</organism>
<comment type="similarity">
    <text evidence="5">Belongs to the class-II pyridoxal-phosphate-dependent aminotransferase family. MalY/PatB cystathionine beta-lyase subfamily.</text>
</comment>
<keyword evidence="7" id="KW-0808">Transferase</keyword>
<dbReference type="AlphaFoldDB" id="F4H5A5"/>
<evidence type="ECO:0000313" key="7">
    <source>
        <dbReference type="EMBL" id="AEE47828.1"/>
    </source>
</evidence>
<dbReference type="PANTHER" id="PTHR43525:SF2">
    <property type="entry name" value="CYSTATHIONINE BETA-LYASE-RELATED"/>
    <property type="match status" value="1"/>
</dbReference>
<keyword evidence="3" id="KW-0663">Pyridoxal phosphate</keyword>
<protein>
    <recommendedName>
        <fullName evidence="2">cysteine-S-conjugate beta-lyase</fullName>
        <ecNumber evidence="2">4.4.1.13</ecNumber>
    </recommendedName>
</protein>
<dbReference type="InterPro" id="IPR015424">
    <property type="entry name" value="PyrdxlP-dep_Trfase"/>
</dbReference>
<dbReference type="SUPFAM" id="SSF53383">
    <property type="entry name" value="PLP-dependent transferases"/>
    <property type="match status" value="1"/>
</dbReference>
<evidence type="ECO:0000259" key="6">
    <source>
        <dbReference type="Pfam" id="PF00155"/>
    </source>
</evidence>
<evidence type="ECO:0000313" key="8">
    <source>
        <dbReference type="Proteomes" id="UP000008460"/>
    </source>
</evidence>
<dbReference type="RefSeq" id="WP_013772851.1">
    <property type="nucleotide sequence ID" value="NC_015514.1"/>
</dbReference>
<dbReference type="InterPro" id="IPR004839">
    <property type="entry name" value="Aminotransferase_I/II_large"/>
</dbReference>
<proteinExistence type="inferred from homology"/>
<dbReference type="eggNOG" id="COG1168">
    <property type="taxonomic scope" value="Bacteria"/>
</dbReference>
<sequence length="394" mass="41588">MEARTETTIFDAVPLDALRRRTSQKWRRYPPDVLPMYVAEMDVLQPEAVVRAVSDALRAGDTGYVFGPGYAQALAGFAADRYGWDVPVADCRLVPDVMLGVVEVLRLVTGPGDAVVVNPPVYPPFVQFVEHADRRPLAAPLGPDGRLDVDALDAAFAAATSGGRRAAYLLCHPHNPTGTLHTAAELAAVGELAGRHGVRVVADEIHAPLVTGTDDTGAPLPFVPTTTVIPSAIALHSASKAFHLAALKAAVAVPGPEARADLARLPEIVLHGVSHLGAVAHATALRECGDWLDAVLDGLRHNQRLLADLLTAHLPEARWSPPDATYFAWIDLRDLPAVRAGADPARLLLDVGRVAVNPGPTFGAHEGAGFVRLNLAASTATLTDGVRRAAAALR</sequence>
<dbReference type="Gene3D" id="3.90.1150.10">
    <property type="entry name" value="Aspartate Aminotransferase, domain 1"/>
    <property type="match status" value="1"/>
</dbReference>
<evidence type="ECO:0000256" key="3">
    <source>
        <dbReference type="ARBA" id="ARBA00022898"/>
    </source>
</evidence>
<comment type="cofactor">
    <cofactor evidence="1">
        <name>pyridoxal 5'-phosphate</name>
        <dbReference type="ChEBI" id="CHEBI:597326"/>
    </cofactor>
</comment>
<evidence type="ECO:0000256" key="1">
    <source>
        <dbReference type="ARBA" id="ARBA00001933"/>
    </source>
</evidence>
<dbReference type="STRING" id="590998.Celf_3722"/>
<evidence type="ECO:0000256" key="5">
    <source>
        <dbReference type="ARBA" id="ARBA00037974"/>
    </source>
</evidence>
<dbReference type="InterPro" id="IPR051798">
    <property type="entry name" value="Class-II_PLP-Dep_Aminotrans"/>
</dbReference>
<dbReference type="PANTHER" id="PTHR43525">
    <property type="entry name" value="PROTEIN MALY"/>
    <property type="match status" value="1"/>
</dbReference>
<dbReference type="GO" id="GO:0047804">
    <property type="term" value="F:cysteine-S-conjugate beta-lyase activity"/>
    <property type="evidence" value="ECO:0007669"/>
    <property type="project" value="UniProtKB-EC"/>
</dbReference>
<gene>
    <name evidence="7" type="ordered locus">Celf_3722</name>
</gene>
<dbReference type="EMBL" id="CP002666">
    <property type="protein sequence ID" value="AEE47828.1"/>
    <property type="molecule type" value="Genomic_DNA"/>
</dbReference>